<dbReference type="RefSeq" id="XP_007675603.1">
    <property type="nucleotide sequence ID" value="XM_007677413.1"/>
</dbReference>
<evidence type="ECO:0000313" key="4">
    <source>
        <dbReference type="Proteomes" id="UP000011761"/>
    </source>
</evidence>
<proteinExistence type="predicted"/>
<dbReference type="InterPro" id="IPR011989">
    <property type="entry name" value="ARM-like"/>
</dbReference>
<accession>M2NDQ2</accession>
<evidence type="ECO:0000259" key="2">
    <source>
        <dbReference type="Pfam" id="PF07814"/>
    </source>
</evidence>
<feature type="region of interest" description="Disordered" evidence="1">
    <location>
        <begin position="1"/>
        <end position="40"/>
    </location>
</feature>
<feature type="region of interest" description="Disordered" evidence="1">
    <location>
        <begin position="516"/>
        <end position="558"/>
    </location>
</feature>
<feature type="region of interest" description="Disordered" evidence="1">
    <location>
        <begin position="327"/>
        <end position="356"/>
    </location>
</feature>
<evidence type="ECO:0000256" key="1">
    <source>
        <dbReference type="SAM" id="MobiDB-lite"/>
    </source>
</evidence>
<feature type="compositionally biased region" description="Polar residues" evidence="1">
    <location>
        <begin position="207"/>
        <end position="219"/>
    </location>
</feature>
<feature type="compositionally biased region" description="Acidic residues" evidence="1">
    <location>
        <begin position="269"/>
        <end position="280"/>
    </location>
</feature>
<gene>
    <name evidence="3" type="ORF">BAUCODRAFT_574828</name>
</gene>
<dbReference type="eggNOG" id="ENOG502SFJA">
    <property type="taxonomic scope" value="Eukaryota"/>
</dbReference>
<organism evidence="3 4">
    <name type="scientific">Baudoinia panamericana (strain UAMH 10762)</name>
    <name type="common">Angels' share fungus</name>
    <name type="synonym">Baudoinia compniacensis (strain UAMH 10762)</name>
    <dbReference type="NCBI Taxonomy" id="717646"/>
    <lineage>
        <taxon>Eukaryota</taxon>
        <taxon>Fungi</taxon>
        <taxon>Dikarya</taxon>
        <taxon>Ascomycota</taxon>
        <taxon>Pezizomycotina</taxon>
        <taxon>Dothideomycetes</taxon>
        <taxon>Dothideomycetidae</taxon>
        <taxon>Mycosphaerellales</taxon>
        <taxon>Teratosphaeriaceae</taxon>
        <taxon>Baudoinia</taxon>
    </lineage>
</organism>
<dbReference type="InterPro" id="IPR022771">
    <property type="entry name" value="WAPL_C"/>
</dbReference>
<dbReference type="EMBL" id="KB445554">
    <property type="protein sequence ID" value="EMC97020.1"/>
    <property type="molecule type" value="Genomic_DNA"/>
</dbReference>
<dbReference type="GeneID" id="19115698"/>
<feature type="region of interest" description="Disordered" evidence="1">
    <location>
        <begin position="62"/>
        <end position="140"/>
    </location>
</feature>
<dbReference type="Pfam" id="PF07814">
    <property type="entry name" value="WAPL"/>
    <property type="match status" value="1"/>
</dbReference>
<evidence type="ECO:0000313" key="3">
    <source>
        <dbReference type="EMBL" id="EMC97020.1"/>
    </source>
</evidence>
<dbReference type="OMA" id="NNKPKAC"/>
<dbReference type="KEGG" id="bcom:BAUCODRAFT_574828"/>
<dbReference type="Proteomes" id="UP000011761">
    <property type="component" value="Unassembled WGS sequence"/>
</dbReference>
<feature type="domain" description="Wings apart-like protein C-terminal" evidence="2">
    <location>
        <begin position="559"/>
        <end position="894"/>
    </location>
</feature>
<feature type="compositionally biased region" description="Basic and acidic residues" evidence="1">
    <location>
        <begin position="224"/>
        <end position="247"/>
    </location>
</feature>
<dbReference type="AlphaFoldDB" id="M2NDQ2"/>
<feature type="region of interest" description="Disordered" evidence="1">
    <location>
        <begin position="438"/>
        <end position="497"/>
    </location>
</feature>
<protein>
    <recommendedName>
        <fullName evidence="2">Wings apart-like protein C-terminal domain-containing protein</fullName>
    </recommendedName>
</protein>
<feature type="compositionally biased region" description="Polar residues" evidence="1">
    <location>
        <begin position="463"/>
        <end position="492"/>
    </location>
</feature>
<feature type="compositionally biased region" description="Polar residues" evidence="1">
    <location>
        <begin position="20"/>
        <end position="32"/>
    </location>
</feature>
<dbReference type="STRING" id="717646.M2NDQ2"/>
<feature type="region of interest" description="Disordered" evidence="1">
    <location>
        <begin position="166"/>
        <end position="313"/>
    </location>
</feature>
<dbReference type="Gene3D" id="1.25.10.10">
    <property type="entry name" value="Leucine-rich Repeat Variant"/>
    <property type="match status" value="2"/>
</dbReference>
<sequence>MAAVSAMPTERPRKMIKYGRTTSRSGWNNRQQADAWFDDDDNAMPARRLAMTREPAVTATYKVQKPTHHPAQTAQEYREAKKSAPRPVAKRVKQHDMFDVPSSDEEPDCDFIIKRTSPPKPNVRSSLRDDADDRTETLAPWERELESAGLGLRGVGVVDAMHAMLSPPRVAEEPSRAATATTASPAASAHASMTAAARLTARRNRTDVNASANATSNKRIATASREDAETPRKKARRQEPSNTERDPPVLNNQHAKAPVAKPGVHDPDIDVYDVPLDDELSTTSRSAPLSASRVPRPRQPPSKTPMPKQGLSAPARLAEMLPVEAEDDEAITMSPTATPCTPRRSATPHQAPGKPATVVKRAGAVTPKQRQLWSQLLPSDATAPSPSSLAMKELTLSGRARTVGNAASLVRTLTKARSDVPELHRRRTRVVDRLKASVREDTVESDEDSGSADHDEPALNCLTKRQNSTQSAVSTPDTTSRSQGHSQTQAAPSQAGPRITYAAVRSHLQDSIEDSVLFDPSPVAPPKPSFVRQTSKQRKVSQKSTFDLDDSDEEGGTSQVRSIHELRAAGRSRRFMEETEALLDEIADHSISARSRRRSALVELATKLKDRAYVERFLSQGYEHKLIIECSAPPDEVADFVLAAAFALPLNGELPEHTVRALKMGVITWLASLLTVDVPVRKMMKDRKHNIAKAAQAALVEFAHSLATHLGLNASDQQEPLTLRLVALLALDKLVGKLRHLGDTTELLEHDQLLQVLRYEAETDEFHTHAINIAVSLLESLASSAMILDWPSALLARLASLLPTLANSDNIPQHTLFLALRLTLNLTTANTTHCNAFAKTETMQYLLHSINTGFAHLNTPPTVNDQPTSHHEHTLSHDFLILSLGSAINLASSSTDFRAFTISSPNALTATTNLTTTLQQAQNRMSDAETLPETTSNIAYGYLAVLLANLCQTREVRDFIAARLERGRLDVLVQAVEEFVGVHERVDLIAGAAGVGGGGGIEGGIGGGDGAVMFEGREGAEVMGAFTERLRGVLGRLREVAGV</sequence>
<reference evidence="3 4" key="1">
    <citation type="journal article" date="2012" name="PLoS Pathog.">
        <title>Diverse lifestyles and strategies of plant pathogenesis encoded in the genomes of eighteen Dothideomycetes fungi.</title>
        <authorList>
            <person name="Ohm R.A."/>
            <person name="Feau N."/>
            <person name="Henrissat B."/>
            <person name="Schoch C.L."/>
            <person name="Horwitz B.A."/>
            <person name="Barry K.W."/>
            <person name="Condon B.J."/>
            <person name="Copeland A.C."/>
            <person name="Dhillon B."/>
            <person name="Glaser F."/>
            <person name="Hesse C.N."/>
            <person name="Kosti I."/>
            <person name="LaButti K."/>
            <person name="Lindquist E.A."/>
            <person name="Lucas S."/>
            <person name="Salamov A.A."/>
            <person name="Bradshaw R.E."/>
            <person name="Ciuffetti L."/>
            <person name="Hamelin R.C."/>
            <person name="Kema G.H.J."/>
            <person name="Lawrence C."/>
            <person name="Scott J.A."/>
            <person name="Spatafora J.W."/>
            <person name="Turgeon B.G."/>
            <person name="de Wit P.J.G.M."/>
            <person name="Zhong S."/>
            <person name="Goodwin S.B."/>
            <person name="Grigoriev I.V."/>
        </authorList>
    </citation>
    <scope>NUCLEOTIDE SEQUENCE [LARGE SCALE GENOMIC DNA]</scope>
    <source>
        <strain evidence="3 4">UAMH 10762</strain>
    </source>
</reference>
<feature type="compositionally biased region" description="Basic and acidic residues" evidence="1">
    <location>
        <begin position="126"/>
        <end position="140"/>
    </location>
</feature>
<name>M2NDQ2_BAUPA</name>
<dbReference type="HOGENOM" id="CLU_302110_0_0_1"/>
<feature type="compositionally biased region" description="Low complexity" evidence="1">
    <location>
        <begin position="176"/>
        <end position="199"/>
    </location>
</feature>
<keyword evidence="4" id="KW-1185">Reference proteome</keyword>
<dbReference type="OrthoDB" id="78088at2759"/>